<keyword evidence="1" id="KW-0472">Membrane</keyword>
<reference evidence="3" key="1">
    <citation type="journal article" date="2019" name="Int. J. Syst. Evol. Microbiol.">
        <title>The Global Catalogue of Microorganisms (GCM) 10K type strain sequencing project: providing services to taxonomists for standard genome sequencing and annotation.</title>
        <authorList>
            <consortium name="The Broad Institute Genomics Platform"/>
            <consortium name="The Broad Institute Genome Sequencing Center for Infectious Disease"/>
            <person name="Wu L."/>
            <person name="Ma J."/>
        </authorList>
    </citation>
    <scope>NUCLEOTIDE SEQUENCE [LARGE SCALE GENOMIC DNA]</scope>
    <source>
        <strain evidence="3">JCM 3369</strain>
    </source>
</reference>
<dbReference type="RefSeq" id="WP_149890937.1">
    <property type="nucleotide sequence ID" value="NZ_JBHUFA010000001.1"/>
</dbReference>
<name>A0ABW4JV33_9HYPH</name>
<evidence type="ECO:0000256" key="1">
    <source>
        <dbReference type="SAM" id="Phobius"/>
    </source>
</evidence>
<feature type="transmembrane region" description="Helical" evidence="1">
    <location>
        <begin position="212"/>
        <end position="233"/>
    </location>
</feature>
<keyword evidence="1" id="KW-1133">Transmembrane helix</keyword>
<evidence type="ECO:0008006" key="4">
    <source>
        <dbReference type="Google" id="ProtNLM"/>
    </source>
</evidence>
<keyword evidence="1" id="KW-0812">Transmembrane</keyword>
<protein>
    <recommendedName>
        <fullName evidence="4">Adenylate cyclase</fullName>
    </recommendedName>
</protein>
<accession>A0ABW4JV33</accession>
<comment type="caution">
    <text evidence="2">The sequence shown here is derived from an EMBL/GenBank/DDBJ whole genome shotgun (WGS) entry which is preliminary data.</text>
</comment>
<dbReference type="EMBL" id="JBHUFA010000001">
    <property type="protein sequence ID" value="MFD1695323.1"/>
    <property type="molecule type" value="Genomic_DNA"/>
</dbReference>
<organism evidence="2 3">
    <name type="scientific">Roseibium aestuarii</name>
    <dbReference type="NCBI Taxonomy" id="2600299"/>
    <lineage>
        <taxon>Bacteria</taxon>
        <taxon>Pseudomonadati</taxon>
        <taxon>Pseudomonadota</taxon>
        <taxon>Alphaproteobacteria</taxon>
        <taxon>Hyphomicrobiales</taxon>
        <taxon>Stappiaceae</taxon>
        <taxon>Roseibium</taxon>
    </lineage>
</organism>
<dbReference type="Proteomes" id="UP001597327">
    <property type="component" value="Unassembled WGS sequence"/>
</dbReference>
<evidence type="ECO:0000313" key="2">
    <source>
        <dbReference type="EMBL" id="MFD1695323.1"/>
    </source>
</evidence>
<proteinExistence type="predicted"/>
<sequence length="236" mass="25082">MLSASTSQDDTPSTDDIRNALVAVLQSEVFAPVGQLRAFLAYVVRAVLENREQELKGYTIAVEALGRDESFDPNTNPIVRVEAARLRRRLALYYDDQGADDPVRILIPKGSYVPVFRFSEEGHRDGAPTRRPSAMTWSGLMPGGALTAPLPASIPGDVRSLSASRALSALSGLAELAAQGATAYAPALPRQSARPVATVSCLGARVYSETSLMLAILGCLVALCLAFFAGYLAGQI</sequence>
<evidence type="ECO:0000313" key="3">
    <source>
        <dbReference type="Proteomes" id="UP001597327"/>
    </source>
</evidence>
<keyword evidence="3" id="KW-1185">Reference proteome</keyword>
<gene>
    <name evidence="2" type="ORF">ACFSC7_07325</name>
</gene>